<name>A0A6C0IE48_9ZZZZ</name>
<evidence type="ECO:0000313" key="1">
    <source>
        <dbReference type="EMBL" id="QHT90687.1"/>
    </source>
</evidence>
<dbReference type="EMBL" id="MN740156">
    <property type="protein sequence ID" value="QHT90687.1"/>
    <property type="molecule type" value="Genomic_DNA"/>
</dbReference>
<reference evidence="1" key="1">
    <citation type="journal article" date="2020" name="Nature">
        <title>Giant virus diversity and host interactions through global metagenomics.</title>
        <authorList>
            <person name="Schulz F."/>
            <person name="Roux S."/>
            <person name="Paez-Espino D."/>
            <person name="Jungbluth S."/>
            <person name="Walsh D.A."/>
            <person name="Denef V.J."/>
            <person name="McMahon K.D."/>
            <person name="Konstantinidis K.T."/>
            <person name="Eloe-Fadrosh E.A."/>
            <person name="Kyrpides N.C."/>
            <person name="Woyke T."/>
        </authorList>
    </citation>
    <scope>NUCLEOTIDE SEQUENCE</scope>
    <source>
        <strain evidence="1">GVMAG-M-3300023184-71</strain>
    </source>
</reference>
<protein>
    <submittedName>
        <fullName evidence="1">Uncharacterized protein</fullName>
    </submittedName>
</protein>
<dbReference type="AlphaFoldDB" id="A0A6C0IE48"/>
<proteinExistence type="predicted"/>
<sequence length="117" mass="14209">MWDQLPTEILQKIYDYDPTFHQHFSKIVQYDVCLYQNAEMYYYIPTGIHAFLFYPRYWALETDVEVENPHNRECSILRFFLDSPSLESYIQELPAKHTGYVAWKHVDHFMKETFAFP</sequence>
<organism evidence="1">
    <name type="scientific">viral metagenome</name>
    <dbReference type="NCBI Taxonomy" id="1070528"/>
    <lineage>
        <taxon>unclassified sequences</taxon>
        <taxon>metagenomes</taxon>
        <taxon>organismal metagenomes</taxon>
    </lineage>
</organism>
<accession>A0A6C0IE48</accession>